<dbReference type="Proteomes" id="UP000001966">
    <property type="component" value="Chromosome"/>
</dbReference>
<evidence type="ECO:0000313" key="1">
    <source>
        <dbReference type="EMBL" id="ABI58821.1"/>
    </source>
</evidence>
<organism evidence="1 2">
    <name type="scientific">Nitrosomonas eutropha (strain DSM 101675 / C91 / Nm57)</name>
    <dbReference type="NCBI Taxonomy" id="335283"/>
    <lineage>
        <taxon>Bacteria</taxon>
        <taxon>Pseudomonadati</taxon>
        <taxon>Pseudomonadota</taxon>
        <taxon>Betaproteobacteria</taxon>
        <taxon>Nitrosomonadales</taxon>
        <taxon>Nitrosomonadaceae</taxon>
        <taxon>Nitrosomonas</taxon>
    </lineage>
</organism>
<dbReference type="HOGENOM" id="CLU_3346376_0_0_4"/>
<sequence>MLYDSAYLGKPFAQGVCEILGKFVTVQIANHSELLYL</sequence>
<evidence type="ECO:0000313" key="2">
    <source>
        <dbReference type="Proteomes" id="UP000001966"/>
    </source>
</evidence>
<dbReference type="KEGG" id="net:Neut_0547"/>
<name>Q0AIK5_NITEC</name>
<accession>Q0AIK5</accession>
<dbReference type="EMBL" id="CP000450">
    <property type="protein sequence ID" value="ABI58821.1"/>
    <property type="molecule type" value="Genomic_DNA"/>
</dbReference>
<reference evidence="1 2" key="1">
    <citation type="journal article" date="2007" name="Environ. Microbiol.">
        <title>Whole-genome analysis of the ammonia-oxidizing bacterium, Nitrosomonas eutropha C91: implications for niche adaptation.</title>
        <authorList>
            <person name="Stein L.Y."/>
            <person name="Arp D.J."/>
            <person name="Berube P.M."/>
            <person name="Chain P.S."/>
            <person name="Hauser L."/>
            <person name="Jetten M.S."/>
            <person name="Klotz M.G."/>
            <person name="Larimer F.W."/>
            <person name="Norton J.M."/>
            <person name="Op den Camp H.J.M."/>
            <person name="Shin M."/>
            <person name="Wei X."/>
        </authorList>
    </citation>
    <scope>NUCLEOTIDE SEQUENCE [LARGE SCALE GENOMIC DNA]</scope>
    <source>
        <strain evidence="2">DSM 101675 / C91 / Nm57</strain>
    </source>
</reference>
<gene>
    <name evidence="1" type="ordered locus">Neut_0547</name>
</gene>
<dbReference type="AlphaFoldDB" id="Q0AIK5"/>
<proteinExistence type="predicted"/>
<evidence type="ECO:0008006" key="3">
    <source>
        <dbReference type="Google" id="ProtNLM"/>
    </source>
</evidence>
<protein>
    <recommendedName>
        <fullName evidence="3">Transposase</fullName>
    </recommendedName>
</protein>